<dbReference type="NCBIfam" id="NF033788">
    <property type="entry name" value="HTH_metalloreg"/>
    <property type="match status" value="1"/>
</dbReference>
<protein>
    <submittedName>
        <fullName evidence="2">Metalloregulator ArsR/SmtB family transcription factor</fullName>
    </submittedName>
</protein>
<sequence>MSVRVGHRAGKDVSGRDFTAVGRALAAPVRSTVLNLLIDGSSRPAGELARAAGVRPSTASEHLAALVDAGFVVAEPRGRQRFFRLADARVADALETLGELCPPAPVVSLRQSREQARLARARLCYDHLAGRLGVAVTDAMVGRGWLGDGLVVTSAGRTGLVDRGVDVDAAGSGRRPLTRACPDWTERREHLAGALGAAVAGRFLAAGWVARRGSTRGLAVTEAGLVALADEWGVPADLLDVPC</sequence>
<dbReference type="InterPro" id="IPR052543">
    <property type="entry name" value="HTH_Metal-responsive_Reg"/>
</dbReference>
<dbReference type="PANTHER" id="PTHR39168">
    <property type="entry name" value="TRANSCRIPTIONAL REGULATOR-RELATED"/>
    <property type="match status" value="1"/>
</dbReference>
<dbReference type="InterPro" id="IPR036388">
    <property type="entry name" value="WH-like_DNA-bd_sf"/>
</dbReference>
<evidence type="ECO:0000259" key="1">
    <source>
        <dbReference type="PROSITE" id="PS50987"/>
    </source>
</evidence>
<dbReference type="SMART" id="SM00418">
    <property type="entry name" value="HTH_ARSR"/>
    <property type="match status" value="1"/>
</dbReference>
<dbReference type="Pfam" id="PF01022">
    <property type="entry name" value="HTH_5"/>
    <property type="match status" value="1"/>
</dbReference>
<keyword evidence="3" id="KW-1185">Reference proteome</keyword>
<dbReference type="PROSITE" id="PS50987">
    <property type="entry name" value="HTH_ARSR_2"/>
    <property type="match status" value="1"/>
</dbReference>
<comment type="caution">
    <text evidence="2">The sequence shown here is derived from an EMBL/GenBank/DDBJ whole genome shotgun (WGS) entry which is preliminary data.</text>
</comment>
<accession>A0ABS7ZKN2</accession>
<evidence type="ECO:0000313" key="2">
    <source>
        <dbReference type="EMBL" id="MCA5894204.1"/>
    </source>
</evidence>
<dbReference type="SUPFAM" id="SSF46785">
    <property type="entry name" value="Winged helix' DNA-binding domain"/>
    <property type="match status" value="1"/>
</dbReference>
<dbReference type="Gene3D" id="1.10.10.10">
    <property type="entry name" value="Winged helix-like DNA-binding domain superfamily/Winged helix DNA-binding domain"/>
    <property type="match status" value="1"/>
</dbReference>
<dbReference type="InterPro" id="IPR036390">
    <property type="entry name" value="WH_DNA-bd_sf"/>
</dbReference>
<dbReference type="Proteomes" id="UP001319870">
    <property type="component" value="Unassembled WGS sequence"/>
</dbReference>
<evidence type="ECO:0000313" key="3">
    <source>
        <dbReference type="Proteomes" id="UP001319870"/>
    </source>
</evidence>
<dbReference type="PANTHER" id="PTHR39168:SF2">
    <property type="entry name" value="HTH-TYPE TRANSCRIPTIONAL REGULATOR CMTR"/>
    <property type="match status" value="1"/>
</dbReference>
<name>A0ABS7ZKN2_9MICO</name>
<dbReference type="EMBL" id="JAIXCQ010000008">
    <property type="protein sequence ID" value="MCA5894204.1"/>
    <property type="molecule type" value="Genomic_DNA"/>
</dbReference>
<dbReference type="InterPro" id="IPR011991">
    <property type="entry name" value="ArsR-like_HTH"/>
</dbReference>
<proteinExistence type="predicted"/>
<feature type="domain" description="HTH arsR-type" evidence="1">
    <location>
        <begin position="10"/>
        <end position="105"/>
    </location>
</feature>
<dbReference type="RefSeq" id="WP_225565968.1">
    <property type="nucleotide sequence ID" value="NZ_JAIXCQ010000008.1"/>
</dbReference>
<dbReference type="InterPro" id="IPR001845">
    <property type="entry name" value="HTH_ArsR_DNA-bd_dom"/>
</dbReference>
<organism evidence="2 3">
    <name type="scientific">Isoptericola luteus</name>
    <dbReference type="NCBI Taxonomy" id="2879484"/>
    <lineage>
        <taxon>Bacteria</taxon>
        <taxon>Bacillati</taxon>
        <taxon>Actinomycetota</taxon>
        <taxon>Actinomycetes</taxon>
        <taxon>Micrococcales</taxon>
        <taxon>Promicromonosporaceae</taxon>
        <taxon>Isoptericola</taxon>
    </lineage>
</organism>
<dbReference type="CDD" id="cd00090">
    <property type="entry name" value="HTH_ARSR"/>
    <property type="match status" value="1"/>
</dbReference>
<gene>
    <name evidence="2" type="ORF">LEP48_12720</name>
</gene>
<reference evidence="2 3" key="1">
    <citation type="submission" date="2021-09" db="EMBL/GenBank/DDBJ databases">
        <title>Isoptericola luteus sp. nov., a novel bacterium isolated from Harbin, the capital city of Heilongjiang province.</title>
        <authorList>
            <person name="Li J."/>
        </authorList>
    </citation>
    <scope>NUCLEOTIDE SEQUENCE [LARGE SCALE GENOMIC DNA]</scope>
    <source>
        <strain evidence="2 3">NEAU-Y5</strain>
    </source>
</reference>